<keyword evidence="1" id="KW-0175">Coiled coil</keyword>
<evidence type="ECO:0000313" key="3">
    <source>
        <dbReference type="Proteomes" id="UP000027222"/>
    </source>
</evidence>
<proteinExistence type="predicted"/>
<feature type="coiled-coil region" evidence="1">
    <location>
        <begin position="100"/>
        <end position="127"/>
    </location>
</feature>
<reference evidence="3" key="1">
    <citation type="journal article" date="2014" name="Proc. Natl. Acad. Sci. U.S.A.">
        <title>Extensive sampling of basidiomycete genomes demonstrates inadequacy of the white-rot/brown-rot paradigm for wood decay fungi.</title>
        <authorList>
            <person name="Riley R."/>
            <person name="Salamov A.A."/>
            <person name="Brown D.W."/>
            <person name="Nagy L.G."/>
            <person name="Floudas D."/>
            <person name="Held B.W."/>
            <person name="Levasseur A."/>
            <person name="Lombard V."/>
            <person name="Morin E."/>
            <person name="Otillar R."/>
            <person name="Lindquist E.A."/>
            <person name="Sun H."/>
            <person name="LaButti K.M."/>
            <person name="Schmutz J."/>
            <person name="Jabbour D."/>
            <person name="Luo H."/>
            <person name="Baker S.E."/>
            <person name="Pisabarro A.G."/>
            <person name="Walton J.D."/>
            <person name="Blanchette R.A."/>
            <person name="Henrissat B."/>
            <person name="Martin F."/>
            <person name="Cullen D."/>
            <person name="Hibbett D.S."/>
            <person name="Grigoriev I.V."/>
        </authorList>
    </citation>
    <scope>NUCLEOTIDE SEQUENCE [LARGE SCALE GENOMIC DNA]</scope>
    <source>
        <strain evidence="3">CBS 339.88</strain>
    </source>
</reference>
<dbReference type="Proteomes" id="UP000027222">
    <property type="component" value="Unassembled WGS sequence"/>
</dbReference>
<protein>
    <submittedName>
        <fullName evidence="2">Uncharacterized protein</fullName>
    </submittedName>
</protein>
<dbReference type="OrthoDB" id="2885612at2759"/>
<dbReference type="AlphaFoldDB" id="A0A067S3G1"/>
<accession>A0A067S3G1</accession>
<keyword evidence="3" id="KW-1185">Reference proteome</keyword>
<organism evidence="2 3">
    <name type="scientific">Galerina marginata (strain CBS 339.88)</name>
    <dbReference type="NCBI Taxonomy" id="685588"/>
    <lineage>
        <taxon>Eukaryota</taxon>
        <taxon>Fungi</taxon>
        <taxon>Dikarya</taxon>
        <taxon>Basidiomycota</taxon>
        <taxon>Agaricomycotina</taxon>
        <taxon>Agaricomycetes</taxon>
        <taxon>Agaricomycetidae</taxon>
        <taxon>Agaricales</taxon>
        <taxon>Agaricineae</taxon>
        <taxon>Strophariaceae</taxon>
        <taxon>Galerina</taxon>
    </lineage>
</organism>
<dbReference type="HOGENOM" id="CLU_1349025_0_0_1"/>
<name>A0A067S3G1_GALM3</name>
<evidence type="ECO:0000313" key="2">
    <source>
        <dbReference type="EMBL" id="KDR65375.1"/>
    </source>
</evidence>
<gene>
    <name evidence="2" type="ORF">GALMADRAFT_232935</name>
</gene>
<sequence length="203" mass="23140">MSEGIEGNTNSSAIIVRSFDRIAVFNRGFFNKEIADNPRSDRLHFLRSLLLENDVRILPFSLSGPLPAVTNNRVLAYKKVLGKYYFYILDFDQQRVNALLHRTSQEREALRAQLTEASARVKVVTRQSDHLRALDQQERQGASLVYDEAPEELRAGRRGFVQSELRLGREILLVSVGSLRQRQATVAWSGILNRKSAQFLILI</sequence>
<evidence type="ECO:0000256" key="1">
    <source>
        <dbReference type="SAM" id="Coils"/>
    </source>
</evidence>
<dbReference type="EMBL" id="KL142452">
    <property type="protein sequence ID" value="KDR65375.1"/>
    <property type="molecule type" value="Genomic_DNA"/>
</dbReference>